<organism evidence="6">
    <name type="scientific">Soboliphyme baturini</name>
    <dbReference type="NCBI Taxonomy" id="241478"/>
    <lineage>
        <taxon>Eukaryota</taxon>
        <taxon>Metazoa</taxon>
        <taxon>Ecdysozoa</taxon>
        <taxon>Nematoda</taxon>
        <taxon>Enoplea</taxon>
        <taxon>Dorylaimia</taxon>
        <taxon>Dioctophymatida</taxon>
        <taxon>Dioctophymatoidea</taxon>
        <taxon>Soboliphymatidae</taxon>
        <taxon>Soboliphyme</taxon>
    </lineage>
</organism>
<reference evidence="4 5" key="2">
    <citation type="submission" date="2018-11" db="EMBL/GenBank/DDBJ databases">
        <authorList>
            <consortium name="Pathogen Informatics"/>
        </authorList>
    </citation>
    <scope>NUCLEOTIDE SEQUENCE [LARGE SCALE GENOMIC DNA]</scope>
</reference>
<dbReference type="Proteomes" id="UP000270296">
    <property type="component" value="Unassembled WGS sequence"/>
</dbReference>
<dbReference type="AlphaFoldDB" id="A0A183IRL3"/>
<feature type="domain" description="ZP-C" evidence="3">
    <location>
        <begin position="122"/>
        <end position="196"/>
    </location>
</feature>
<dbReference type="PANTHER" id="PTHR46560">
    <property type="entry name" value="CYPHER, ISOFORM B"/>
    <property type="match status" value="1"/>
</dbReference>
<keyword evidence="2" id="KW-0472">Membrane</keyword>
<accession>A0A183IRL3</accession>
<evidence type="ECO:0000313" key="4">
    <source>
        <dbReference type="EMBL" id="VDP09631.1"/>
    </source>
</evidence>
<evidence type="ECO:0000313" key="6">
    <source>
        <dbReference type="WBParaSite" id="SBAD_0000650301-mRNA-1"/>
    </source>
</evidence>
<evidence type="ECO:0000256" key="1">
    <source>
        <dbReference type="SAM" id="MobiDB-lite"/>
    </source>
</evidence>
<dbReference type="EMBL" id="UZAM01009609">
    <property type="protein sequence ID" value="VDP09631.1"/>
    <property type="molecule type" value="Genomic_DNA"/>
</dbReference>
<feature type="compositionally biased region" description="Low complexity" evidence="1">
    <location>
        <begin position="298"/>
        <end position="317"/>
    </location>
</feature>
<keyword evidence="2" id="KW-0812">Transmembrane</keyword>
<sequence>MTIRFDFAQDFHGFIFPPQHEDQCGLLGNGNRTLLMNIPFGKGAESCGVFMSGKDQWVTINVRYNTTSKVSSQESYLLHCVEDNRRREFENLSGSQVHIAVLLDSKPATEATVGQKYALRVQAPYEYRLTTCMAHIGEMNNVYANVFEGSSETPSNSSLVRFHKQDDSDIVSSSFMMFRFEESHRLYLQCAVTVCRGLGGDPHNRSVTQQVFHPFSGQVNNSVLITSTSVLVKDIADGKALPSFVLCVEISNVRLLLLAMLLSALVTSVIALVLLTVYNVPWMQQMDSGQTKTASMFGTSGIGRSETRTTTTTTRDTSNPKVSYNLPQRQELAVAGKLSTATSRDNRVTLNTSVPIFALAAEGISCGSQCPSATSTIDVDNDLKPPSFSPTFYTSVLDMFYDAWRASRSSRLKKNFYRLYSGLNETRPSGCHQWSMIENPYEIPNSVLKMLRQACINEDNCTSTVSGET</sequence>
<reference evidence="6" key="1">
    <citation type="submission" date="2016-06" db="UniProtKB">
        <authorList>
            <consortium name="WormBaseParasite"/>
        </authorList>
    </citation>
    <scope>IDENTIFICATION</scope>
</reference>
<evidence type="ECO:0000259" key="3">
    <source>
        <dbReference type="Pfam" id="PF00100"/>
    </source>
</evidence>
<dbReference type="InterPro" id="IPR055355">
    <property type="entry name" value="ZP-C"/>
</dbReference>
<protein>
    <submittedName>
        <fullName evidence="6">ZP domain-containing protein</fullName>
    </submittedName>
</protein>
<gene>
    <name evidence="4" type="ORF">SBAD_LOCUS6260</name>
</gene>
<proteinExistence type="predicted"/>
<feature type="region of interest" description="Disordered" evidence="1">
    <location>
        <begin position="296"/>
        <end position="323"/>
    </location>
</feature>
<keyword evidence="2" id="KW-1133">Transmembrane helix</keyword>
<dbReference type="WBParaSite" id="SBAD_0000650301-mRNA-1">
    <property type="protein sequence ID" value="SBAD_0000650301-mRNA-1"/>
    <property type="gene ID" value="SBAD_0000650301"/>
</dbReference>
<keyword evidence="5" id="KW-1185">Reference proteome</keyword>
<evidence type="ECO:0000256" key="2">
    <source>
        <dbReference type="SAM" id="Phobius"/>
    </source>
</evidence>
<dbReference type="PANTHER" id="PTHR46560:SF9">
    <property type="entry name" value="ZP DOMAIN-CONTAINING PROTEIN"/>
    <property type="match status" value="1"/>
</dbReference>
<evidence type="ECO:0000313" key="5">
    <source>
        <dbReference type="Proteomes" id="UP000270296"/>
    </source>
</evidence>
<feature type="transmembrane region" description="Helical" evidence="2">
    <location>
        <begin position="255"/>
        <end position="278"/>
    </location>
</feature>
<dbReference type="Pfam" id="PF00100">
    <property type="entry name" value="Zona_pellucida"/>
    <property type="match status" value="1"/>
</dbReference>
<name>A0A183IRL3_9BILA</name>